<evidence type="ECO:0000256" key="1">
    <source>
        <dbReference type="SAM" id="SignalP"/>
    </source>
</evidence>
<protein>
    <recommendedName>
        <fullName evidence="4">HD domain-containing protein</fullName>
    </recommendedName>
</protein>
<dbReference type="AlphaFoldDB" id="A0A9P9WHR6"/>
<dbReference type="PANTHER" id="PTHR35569:SF1">
    <property type="entry name" value="CYANAMIDE HYDRATASE DDI2-RELATED"/>
    <property type="match status" value="1"/>
</dbReference>
<evidence type="ECO:0000313" key="2">
    <source>
        <dbReference type="EMBL" id="KAI1864162.1"/>
    </source>
</evidence>
<dbReference type="EMBL" id="JAFIMR010000024">
    <property type="protein sequence ID" value="KAI1864162.1"/>
    <property type="molecule type" value="Genomic_DNA"/>
</dbReference>
<feature type="signal peptide" evidence="1">
    <location>
        <begin position="1"/>
        <end position="23"/>
    </location>
</feature>
<sequence>MKITTVCLLILQAVLLAPSTASAAALPRQANTTDLPKRTIAGISVVDTPIVQAAHGLARMYSEPYLYKHIMRCWLFGTLILTHNETLAASVDPEVHAVSVLLHDLGLSPSSPFLSADRRFEVDGAFAATSFVANFTTASGSGPKGHAAAWDAQRRQLVWDAIALHTERSIYEFKEPAVAVTGNGIGMDFRGADYGVTAAEYAAVLHEYPQEDLLGGFNASLVWLAHTKPSSTYDTWQQPWGDNYVANYSAVGHRTFDIIALSKTQITESE</sequence>
<reference evidence="2" key="1">
    <citation type="submission" date="2021-03" db="EMBL/GenBank/DDBJ databases">
        <title>Revisited historic fungal species revealed as producer of novel bioactive compounds through whole genome sequencing and comparative genomics.</title>
        <authorList>
            <person name="Vignolle G.A."/>
            <person name="Hochenegger N."/>
            <person name="Mach R.L."/>
            <person name="Mach-Aigner A.R."/>
            <person name="Javad Rahimi M."/>
            <person name="Salim K.A."/>
            <person name="Chan C.M."/>
            <person name="Lim L.B.L."/>
            <person name="Cai F."/>
            <person name="Druzhinina I.S."/>
            <person name="U'Ren J.M."/>
            <person name="Derntl C."/>
        </authorList>
    </citation>
    <scope>NUCLEOTIDE SEQUENCE</scope>
    <source>
        <strain evidence="2">TUCIM 5799</strain>
    </source>
</reference>
<keyword evidence="3" id="KW-1185">Reference proteome</keyword>
<proteinExistence type="predicted"/>
<accession>A0A9P9WHR6</accession>
<dbReference type="PANTHER" id="PTHR35569">
    <property type="entry name" value="CYANAMIDE HYDRATASE DDI2-RELATED"/>
    <property type="match status" value="1"/>
</dbReference>
<dbReference type="SUPFAM" id="SSF109604">
    <property type="entry name" value="HD-domain/PDEase-like"/>
    <property type="match status" value="1"/>
</dbReference>
<evidence type="ECO:0008006" key="4">
    <source>
        <dbReference type="Google" id="ProtNLM"/>
    </source>
</evidence>
<gene>
    <name evidence="2" type="ORF">JX265_008533</name>
</gene>
<dbReference type="Proteomes" id="UP000829685">
    <property type="component" value="Unassembled WGS sequence"/>
</dbReference>
<keyword evidence="1" id="KW-0732">Signal</keyword>
<comment type="caution">
    <text evidence="2">The sequence shown here is derived from an EMBL/GenBank/DDBJ whole genome shotgun (WGS) entry which is preliminary data.</text>
</comment>
<name>A0A9P9WHR6_9PEZI</name>
<feature type="chain" id="PRO_5040275808" description="HD domain-containing protein" evidence="1">
    <location>
        <begin position="24"/>
        <end position="270"/>
    </location>
</feature>
<organism evidence="2 3">
    <name type="scientific">Neoarthrinium moseri</name>
    <dbReference type="NCBI Taxonomy" id="1658444"/>
    <lineage>
        <taxon>Eukaryota</taxon>
        <taxon>Fungi</taxon>
        <taxon>Dikarya</taxon>
        <taxon>Ascomycota</taxon>
        <taxon>Pezizomycotina</taxon>
        <taxon>Sordariomycetes</taxon>
        <taxon>Xylariomycetidae</taxon>
        <taxon>Amphisphaeriales</taxon>
        <taxon>Apiosporaceae</taxon>
        <taxon>Neoarthrinium</taxon>
    </lineage>
</organism>
<evidence type="ECO:0000313" key="3">
    <source>
        <dbReference type="Proteomes" id="UP000829685"/>
    </source>
</evidence>